<keyword evidence="5" id="KW-1185">Reference proteome</keyword>
<feature type="signal peptide" evidence="3">
    <location>
        <begin position="1"/>
        <end position="27"/>
    </location>
</feature>
<dbReference type="Proteomes" id="UP000250006">
    <property type="component" value="Unassembled WGS sequence"/>
</dbReference>
<feature type="region of interest" description="Disordered" evidence="1">
    <location>
        <begin position="26"/>
        <end position="61"/>
    </location>
</feature>
<feature type="chain" id="PRO_5045620934" evidence="3">
    <location>
        <begin position="28"/>
        <end position="280"/>
    </location>
</feature>
<dbReference type="PRINTS" id="PR01217">
    <property type="entry name" value="PRICHEXTENSN"/>
</dbReference>
<proteinExistence type="predicted"/>
<feature type="transmembrane region" description="Helical" evidence="2">
    <location>
        <begin position="248"/>
        <end position="270"/>
    </location>
</feature>
<keyword evidence="2" id="KW-1133">Transmembrane helix</keyword>
<keyword evidence="3" id="KW-0732">Signal</keyword>
<evidence type="ECO:0000256" key="2">
    <source>
        <dbReference type="SAM" id="Phobius"/>
    </source>
</evidence>
<protein>
    <submittedName>
        <fullName evidence="4">Uncharacterized protein</fullName>
    </submittedName>
</protein>
<evidence type="ECO:0000313" key="4">
    <source>
        <dbReference type="EMBL" id="SPT53644.1"/>
    </source>
</evidence>
<evidence type="ECO:0000256" key="3">
    <source>
        <dbReference type="SAM" id="SignalP"/>
    </source>
</evidence>
<evidence type="ECO:0000313" key="5">
    <source>
        <dbReference type="Proteomes" id="UP000250006"/>
    </source>
</evidence>
<feature type="region of interest" description="Disordered" evidence="1">
    <location>
        <begin position="151"/>
        <end position="245"/>
    </location>
</feature>
<comment type="caution">
    <text evidence="4">The sequence shown here is derived from an EMBL/GenBank/DDBJ whole genome shotgun (WGS) entry which is preliminary data.</text>
</comment>
<feature type="compositionally biased region" description="Polar residues" evidence="1">
    <location>
        <begin position="49"/>
        <end position="58"/>
    </location>
</feature>
<reference evidence="4 5" key="1">
    <citation type="submission" date="2018-06" db="EMBL/GenBank/DDBJ databases">
        <authorList>
            <consortium name="Pathogen Informatics"/>
            <person name="Doyle S."/>
        </authorList>
    </citation>
    <scope>NUCLEOTIDE SEQUENCE [LARGE SCALE GENOMIC DNA]</scope>
    <source>
        <strain evidence="4 5">NCTC11535</strain>
    </source>
</reference>
<keyword evidence="2" id="KW-0812">Transmembrane</keyword>
<gene>
    <name evidence="4" type="ORF">NCTC11535_01317</name>
</gene>
<evidence type="ECO:0000256" key="1">
    <source>
        <dbReference type="SAM" id="MobiDB-lite"/>
    </source>
</evidence>
<dbReference type="EMBL" id="UAPQ01000007">
    <property type="protein sequence ID" value="SPT53644.1"/>
    <property type="molecule type" value="Genomic_DNA"/>
</dbReference>
<keyword evidence="2" id="KW-0472">Membrane</keyword>
<accession>A0ABY1VNF8</accession>
<sequence>MKKRNLLIASVALAVPMSLLVGSTATAAEPETGRSSSVEQTAPGVADEATTQSKQSDLPTDGVRHGIAIKLTPEVVKAGNPVNVVISGLDYNQEVDLEITGPQDFISQVHLGRFQPPMGTYDLRTTLPTFEDQPTGVYTVTFKRPGVSATFTIVKTRKGEPETPKPTPEPETPKPTPEPETPKPTPEPETPKPTPEPETPKPGGKSGPTAPAVPGDKGAQSPGKIADTAGYTAAKPAPKAPSLARTGVSVPVLSAAGLVLLLAAGGTLALRYRRRLIAQD</sequence>
<feature type="compositionally biased region" description="Pro residues" evidence="1">
    <location>
        <begin position="164"/>
        <end position="197"/>
    </location>
</feature>
<organism evidence="4 5">
    <name type="scientific">Actinomyces bovis</name>
    <dbReference type="NCBI Taxonomy" id="1658"/>
    <lineage>
        <taxon>Bacteria</taxon>
        <taxon>Bacillati</taxon>
        <taxon>Actinomycetota</taxon>
        <taxon>Actinomycetes</taxon>
        <taxon>Actinomycetales</taxon>
        <taxon>Actinomycetaceae</taxon>
        <taxon>Actinomyces</taxon>
    </lineage>
</organism>
<name>A0ABY1VNF8_9ACTO</name>